<dbReference type="InterPro" id="IPR043128">
    <property type="entry name" value="Rev_trsase/Diguanyl_cyclase"/>
</dbReference>
<evidence type="ECO:0000256" key="1">
    <source>
        <dbReference type="SAM" id="MobiDB-lite"/>
    </source>
</evidence>
<reference evidence="2" key="1">
    <citation type="submission" date="2020-03" db="EMBL/GenBank/DDBJ databases">
        <authorList>
            <person name="Weist P."/>
        </authorList>
    </citation>
    <scope>NUCLEOTIDE SEQUENCE</scope>
</reference>
<feature type="compositionally biased region" description="Polar residues" evidence="1">
    <location>
        <begin position="57"/>
        <end position="71"/>
    </location>
</feature>
<feature type="region of interest" description="Disordered" evidence="1">
    <location>
        <begin position="48"/>
        <end position="94"/>
    </location>
</feature>
<keyword evidence="3" id="KW-1185">Reference proteome</keyword>
<dbReference type="Gene3D" id="3.30.70.270">
    <property type="match status" value="1"/>
</dbReference>
<dbReference type="AlphaFoldDB" id="A0A9N7YQC8"/>
<dbReference type="InterPro" id="IPR043502">
    <property type="entry name" value="DNA/RNA_pol_sf"/>
</dbReference>
<evidence type="ECO:0008006" key="4">
    <source>
        <dbReference type="Google" id="ProtNLM"/>
    </source>
</evidence>
<dbReference type="EMBL" id="CADEAL010001571">
    <property type="protein sequence ID" value="CAB1433576.1"/>
    <property type="molecule type" value="Genomic_DNA"/>
</dbReference>
<sequence>MIWPAWTPARKHPQTKPSLVNELYCDSMISPSPGKAWGCSSQSVPSYSPPTMPAGAGTTSPASFYTRTASPRSEEEPMQLGLAQRSEHAGSGCIPSHGHQVSRDFLNRFVFVYLDDILIFSKSKAEHVFHVRQVL</sequence>
<evidence type="ECO:0000313" key="2">
    <source>
        <dbReference type="EMBL" id="CAB1433576.1"/>
    </source>
</evidence>
<dbReference type="SUPFAM" id="SSF56672">
    <property type="entry name" value="DNA/RNA polymerases"/>
    <property type="match status" value="1"/>
</dbReference>
<proteinExistence type="predicted"/>
<name>A0A9N7YQC8_PLEPL</name>
<protein>
    <recommendedName>
        <fullName evidence="4">Reverse transcriptase</fullName>
    </recommendedName>
</protein>
<evidence type="ECO:0000313" key="3">
    <source>
        <dbReference type="Proteomes" id="UP001153269"/>
    </source>
</evidence>
<organism evidence="2 3">
    <name type="scientific">Pleuronectes platessa</name>
    <name type="common">European plaice</name>
    <dbReference type="NCBI Taxonomy" id="8262"/>
    <lineage>
        <taxon>Eukaryota</taxon>
        <taxon>Metazoa</taxon>
        <taxon>Chordata</taxon>
        <taxon>Craniata</taxon>
        <taxon>Vertebrata</taxon>
        <taxon>Euteleostomi</taxon>
        <taxon>Actinopterygii</taxon>
        <taxon>Neopterygii</taxon>
        <taxon>Teleostei</taxon>
        <taxon>Neoteleostei</taxon>
        <taxon>Acanthomorphata</taxon>
        <taxon>Carangaria</taxon>
        <taxon>Pleuronectiformes</taxon>
        <taxon>Pleuronectoidei</taxon>
        <taxon>Pleuronectidae</taxon>
        <taxon>Pleuronectes</taxon>
    </lineage>
</organism>
<dbReference type="Proteomes" id="UP001153269">
    <property type="component" value="Unassembled WGS sequence"/>
</dbReference>
<accession>A0A9N7YQC8</accession>
<comment type="caution">
    <text evidence="2">The sequence shown here is derived from an EMBL/GenBank/DDBJ whole genome shotgun (WGS) entry which is preliminary data.</text>
</comment>
<gene>
    <name evidence="2" type="ORF">PLEPLA_LOCUS21667</name>
</gene>